<dbReference type="Pfam" id="PF12770">
    <property type="entry name" value="CHAT"/>
    <property type="match status" value="1"/>
</dbReference>
<keyword evidence="3" id="KW-0808">Transferase</keyword>
<dbReference type="Gene3D" id="1.25.40.10">
    <property type="entry name" value="Tetratricopeptide repeat domain"/>
    <property type="match status" value="1"/>
</dbReference>
<dbReference type="RefSeq" id="WP_086543764.1">
    <property type="nucleotide sequence ID" value="NZ_MSSW01000089.1"/>
</dbReference>
<sequence>MATLKIKLKGHNHSSFHTGDDSGFDLYKFDQAYTVESPTRGDVPEQILEISDDRIVEFEFEDDTVWMGDNESITTLFPQEVKRSADGDELFLPNELESDELQRGVFKKVAIKLVKVFVKKKIIKPKMIEMAKNLEDKQLAFTGENFKEVKYGVLAACSPDIELSSLKFNDKGEADLAVTSRYLLLLHGTGSSSLGSFGELKESEAWKKFIKGYGVDHLLTFQHRTLTSSPLQNIFQLIKELPSGIILDLLSHSRGGLLADVLARFSTSSEGFDDIEKSLLARHEREADMKAIEDISDLLKAKKITIRSMVRVACPANGTTLASNRLNIFLNVTFNLAGLAVGQIGNPIFIAFKEFIMEAVACKDDVDVLPGLEAMNPNSPFIKALNYQDSAIKVDFPLYVVGGSSELSLDFKTLVVILGKFFFMRKNDLVVDTESMTWGARRTSGKVFVSIEKSGAINHFKYFSNPDTLKAVLASLSAEDGDVLQDFELKLINSSRGIAGIESGAYKRDDVSGQRPIAIVIPGIMGSNIGDAEKVGHKDELLWINYWRFVRGELEGLAYDADVKSSLSAHSLIKTSYGNLGEKLAQTYDIVTFQFDWRISLKESAALLDTKIQELLSKNQPIKIVAHSMGGVLVRDFIVYHQKTWQNLNNSIGFRAVLLGAPLGGSYRIPYVLFGKDSLIKLLGKIDIMHSTKELLAVFCNFPGILNLLPMSNNTSLHDFSDRRLWERMRAASGDDSWPIPSVKVLKEFGEHQKTVLENVDKIDYSNITYIAGQSGKNSFTVSNLIIENGELIFSATNAGDESVTWMSGIPKGIHDKNHVYYANVTHGSLSKEKNLFAAIEELLVYGSTKRLQNSLPKTRGEEKDFAPTETEIFDISEENVLNTILGLEEQEEKWQEEKPVLISVSHGDLKYAKFPVLAGHFKFDAILTTELAIDRQLGGELARLHSLGLYPGDIGTNQIVLNENFSNTTFKGAVIVGLGVPGELSGFALMNSIEKGVARYLTIKKDMNSSDALLKEKTPATNGISVIAIANAFGGLATESSVRAIILGIQQANRNIHSIYKGKIKGIEEVEIVEIFNDKALAILKTIQRLEVDDSKEFNVVFKEKGLNYKLGRLWRIPYDNSNDWWTRVSVCHEMKLRDTDEFEEVIRMSIASNGASEKVEHMPANDKTLEVLLKRMTKENQYSPEIAKTMFELLIPYQFKEEVKRLNNVSWILDLASAEYPWEMIQEDVDAVPLCVHTGMIRQLTTMEYRQKLARVTAKTALVVGDPMLDKYMPQLPGAKREAETVAGILRKNDYQIQSLISSSASDIILKLFSRNHKIIHLAGHGVFKYGPNRSTGMVIGNDTFLTPAQIAGMSSSAELVFVNCCYLGLMDRDSEERSQYRNKFAANIGTQLINNGARAVIVAGWAVDDAAALEFSRQFYENMFDGLGFGEAVKRARKEIYKEYGRRTNTWGAFQCYGDPFYKLTEVGVWRGNEDELLVCEEVEIELQNTFESMSANEYNHEKILTRIDEILEKMQSRNMLTDKIQELSASIYSGLQEYEKSCDCYEKLMKSKKSEFTIRSFERYNNTLAKLSLQKFANGKIDLKEAVKLIDKVITDLDGLRRHFGESTERWSLIGSAYKRKLHILRDSATSDIMDALAHSINAYKEASILSKNTDAYPLTNWLTLAQIQILQEGKKGDKSIDLDAKNGIQKILDETSDTSDDYWKMAHQANILLTQFLMENIKPKEEDAKIKVITTAYLKLWELAGNRGQKVAELEHFEIIGTVLGKVGNKRAKDLSDKIMAIKKELKEAL</sequence>
<feature type="domain" description="DUF7379" evidence="2">
    <location>
        <begin position="183"/>
        <end position="265"/>
    </location>
</feature>
<dbReference type="OrthoDB" id="869379at2"/>
<keyword evidence="3" id="KW-0012">Acyltransferase</keyword>
<proteinExistence type="predicted"/>
<dbReference type="Pfam" id="PF02450">
    <property type="entry name" value="LCAT"/>
    <property type="match status" value="1"/>
</dbReference>
<dbReference type="InterPro" id="IPR003386">
    <property type="entry name" value="LACT/PDAT_acylTrfase"/>
</dbReference>
<dbReference type="InterPro" id="IPR011990">
    <property type="entry name" value="TPR-like_helical_dom_sf"/>
</dbReference>
<keyword evidence="4" id="KW-1185">Reference proteome</keyword>
<dbReference type="Proteomes" id="UP000256405">
    <property type="component" value="Unassembled WGS sequence"/>
</dbReference>
<accession>A0A3E0DVG6</accession>
<dbReference type="Pfam" id="PF20308">
    <property type="entry name" value="TPR-S"/>
    <property type="match status" value="1"/>
</dbReference>
<protein>
    <submittedName>
        <fullName evidence="3">Lecithin:cholesterol acyltransferase</fullName>
    </submittedName>
</protein>
<reference evidence="3 4" key="1">
    <citation type="submission" date="2018-08" db="EMBL/GenBank/DDBJ databases">
        <title>Genomic Encyclopedia of Archaeal and Bacterial Type Strains, Phase II (KMG-II): from individual species to whole genera.</title>
        <authorList>
            <person name="Goeker M."/>
        </authorList>
    </citation>
    <scope>NUCLEOTIDE SEQUENCE [LARGE SCALE GENOMIC DNA]</scope>
    <source>
        <strain evidence="3 4">DSM 15986</strain>
    </source>
</reference>
<gene>
    <name evidence="3" type="ORF">C8N25_10845</name>
</gene>
<feature type="domain" description="DUF7379" evidence="2">
    <location>
        <begin position="292"/>
        <end position="386"/>
    </location>
</feature>
<dbReference type="InterPro" id="IPR046880">
    <property type="entry name" value="TPR-S"/>
</dbReference>
<dbReference type="GO" id="GO:0008374">
    <property type="term" value="F:O-acyltransferase activity"/>
    <property type="evidence" value="ECO:0007669"/>
    <property type="project" value="InterPro"/>
</dbReference>
<dbReference type="GO" id="GO:0006629">
    <property type="term" value="P:lipid metabolic process"/>
    <property type="evidence" value="ECO:0007669"/>
    <property type="project" value="InterPro"/>
</dbReference>
<evidence type="ECO:0000313" key="4">
    <source>
        <dbReference type="Proteomes" id="UP000256405"/>
    </source>
</evidence>
<evidence type="ECO:0000259" key="2">
    <source>
        <dbReference type="Pfam" id="PF24096"/>
    </source>
</evidence>
<dbReference type="EMBL" id="QUNF01000008">
    <property type="protein sequence ID" value="REG88612.1"/>
    <property type="molecule type" value="Genomic_DNA"/>
</dbReference>
<dbReference type="InterPro" id="IPR055803">
    <property type="entry name" value="DUF7379"/>
</dbReference>
<feature type="domain" description="CHAT" evidence="1">
    <location>
        <begin position="1188"/>
        <end position="1462"/>
    </location>
</feature>
<dbReference type="InterPro" id="IPR024983">
    <property type="entry name" value="CHAT_dom"/>
</dbReference>
<dbReference type="Gene3D" id="3.40.50.1820">
    <property type="entry name" value="alpha/beta hydrolase"/>
    <property type="match status" value="2"/>
</dbReference>
<dbReference type="SUPFAM" id="SSF53474">
    <property type="entry name" value="alpha/beta-Hydrolases"/>
    <property type="match status" value="1"/>
</dbReference>
<dbReference type="InterPro" id="IPR029058">
    <property type="entry name" value="AB_hydrolase_fold"/>
</dbReference>
<name>A0A3E0DVG6_9BACT</name>
<evidence type="ECO:0000313" key="3">
    <source>
        <dbReference type="EMBL" id="REG88612.1"/>
    </source>
</evidence>
<organism evidence="3 4">
    <name type="scientific">Algoriphagus antarcticus</name>
    <dbReference type="NCBI Taxonomy" id="238540"/>
    <lineage>
        <taxon>Bacteria</taxon>
        <taxon>Pseudomonadati</taxon>
        <taxon>Bacteroidota</taxon>
        <taxon>Cytophagia</taxon>
        <taxon>Cytophagales</taxon>
        <taxon>Cyclobacteriaceae</taxon>
        <taxon>Algoriphagus</taxon>
    </lineage>
</organism>
<dbReference type="Pfam" id="PF24096">
    <property type="entry name" value="DUF7379"/>
    <property type="match status" value="2"/>
</dbReference>
<comment type="caution">
    <text evidence="3">The sequence shown here is derived from an EMBL/GenBank/DDBJ whole genome shotgun (WGS) entry which is preliminary data.</text>
</comment>
<evidence type="ECO:0000259" key="1">
    <source>
        <dbReference type="Pfam" id="PF12770"/>
    </source>
</evidence>